<keyword evidence="4" id="KW-0472">Membrane</keyword>
<evidence type="ECO:0000313" key="6">
    <source>
        <dbReference type="EMBL" id="GJD98224.1"/>
    </source>
</evidence>
<dbReference type="RefSeq" id="WP_238233183.1">
    <property type="nucleotide sequence ID" value="NZ_BPQQ01000002.1"/>
</dbReference>
<keyword evidence="2" id="KW-0732">Signal</keyword>
<dbReference type="PROSITE" id="PS50844">
    <property type="entry name" value="AFP_LIKE"/>
    <property type="match status" value="1"/>
</dbReference>
<dbReference type="EMBL" id="BPQQ01000002">
    <property type="protein sequence ID" value="GJD98224.1"/>
    <property type="molecule type" value="Genomic_DNA"/>
</dbReference>
<organism evidence="6 7">
    <name type="scientific">Methylobacterium isbiliense</name>
    <dbReference type="NCBI Taxonomy" id="315478"/>
    <lineage>
        <taxon>Bacteria</taxon>
        <taxon>Pseudomonadati</taxon>
        <taxon>Pseudomonadota</taxon>
        <taxon>Alphaproteobacteria</taxon>
        <taxon>Hyphomicrobiales</taxon>
        <taxon>Methylobacteriaceae</taxon>
        <taxon>Methylobacterium</taxon>
    </lineage>
</organism>
<keyword evidence="7" id="KW-1185">Reference proteome</keyword>
<dbReference type="SMART" id="SM00858">
    <property type="entry name" value="SAF"/>
    <property type="match status" value="1"/>
</dbReference>
<dbReference type="InterPro" id="IPR017585">
    <property type="entry name" value="SAF_FlgA"/>
</dbReference>
<accession>A0ABQ4S6W6</accession>
<dbReference type="CDD" id="cd11614">
    <property type="entry name" value="SAF_CpaB_FlgA_like"/>
    <property type="match status" value="1"/>
</dbReference>
<evidence type="ECO:0000256" key="4">
    <source>
        <dbReference type="SAM" id="Phobius"/>
    </source>
</evidence>
<dbReference type="Gene3D" id="3.90.1210.10">
    <property type="entry name" value="Antifreeze-like/N-acetylneuraminic acid synthase C-terminal domain"/>
    <property type="match status" value="1"/>
</dbReference>
<dbReference type="InterPro" id="IPR013974">
    <property type="entry name" value="SAF"/>
</dbReference>
<name>A0ABQ4S6W6_9HYPH</name>
<comment type="subcellular location">
    <subcellularLocation>
        <location evidence="1">Periplasm</location>
    </subcellularLocation>
</comment>
<dbReference type="NCBIfam" id="TIGR03170">
    <property type="entry name" value="flgA_cterm"/>
    <property type="match status" value="1"/>
</dbReference>
<dbReference type="PANTHER" id="PTHR36307:SF1">
    <property type="entry name" value="FLAGELLA BASAL BODY P-RING FORMATION PROTEIN FLGA"/>
    <property type="match status" value="1"/>
</dbReference>
<sequence length="346" mass="35254">MIVADRDRPVFCRAGAVLGPGILGRTAFALLVLGLLTLPVLAAGAARPALRGDVTATRDVVTLGDLVADAPADLAQRPLFRAPALGTTGTIQVRRIQEAAAGLGLEPPDSGGRLQITVQRAARRIAGPEIEAAVKAALARARGLDPAALAISFDGEPPVLTVPLDLDGPASASELVYDPRSRRVAALVSVGERQAALRVTGQVAEMMEIAVLARPLTRGEAVSAADVTLQRRPRDGAPADVAADIVALVGQVAQRAIPAGTPLRAGDLARPDLVQRGEAVTILYEGPGVSLSLRGQAREGGPLGAVVAVVNPVSKKVLQATVVGPGRVSVGPPARPASLAALPASR</sequence>
<protein>
    <recommendedName>
        <fullName evidence="5">AFP-like domain-containing protein</fullName>
    </recommendedName>
</protein>
<evidence type="ECO:0000256" key="2">
    <source>
        <dbReference type="ARBA" id="ARBA00022729"/>
    </source>
</evidence>
<keyword evidence="4" id="KW-1133">Transmembrane helix</keyword>
<dbReference type="InterPro" id="IPR006190">
    <property type="entry name" value="SAF_AFP_Neu5Ac"/>
</dbReference>
<keyword evidence="4" id="KW-0812">Transmembrane</keyword>
<reference evidence="6" key="1">
    <citation type="journal article" date="2021" name="Front. Microbiol.">
        <title>Comprehensive Comparative Genomics and Phenotyping of Methylobacterium Species.</title>
        <authorList>
            <person name="Alessa O."/>
            <person name="Ogura Y."/>
            <person name="Fujitani Y."/>
            <person name="Takami H."/>
            <person name="Hayashi T."/>
            <person name="Sahin N."/>
            <person name="Tani A."/>
        </authorList>
    </citation>
    <scope>NUCLEOTIDE SEQUENCE</scope>
    <source>
        <strain evidence="6">DSM 17168</strain>
    </source>
</reference>
<reference evidence="6" key="2">
    <citation type="submission" date="2021-08" db="EMBL/GenBank/DDBJ databases">
        <authorList>
            <person name="Tani A."/>
            <person name="Ola A."/>
            <person name="Ogura Y."/>
            <person name="Katsura K."/>
            <person name="Hayashi T."/>
        </authorList>
    </citation>
    <scope>NUCLEOTIDE SEQUENCE</scope>
    <source>
        <strain evidence="6">DSM 17168</strain>
    </source>
</reference>
<feature type="domain" description="AFP-like" evidence="5">
    <location>
        <begin position="209"/>
        <end position="271"/>
    </location>
</feature>
<dbReference type="PANTHER" id="PTHR36307">
    <property type="entry name" value="FLAGELLA BASAL BODY P-RING FORMATION PROTEIN FLGA"/>
    <property type="match status" value="1"/>
</dbReference>
<comment type="caution">
    <text evidence="6">The sequence shown here is derived from an EMBL/GenBank/DDBJ whole genome shotgun (WGS) entry which is preliminary data.</text>
</comment>
<gene>
    <name evidence="6" type="ORF">GMJLKIPL_0131</name>
</gene>
<dbReference type="Gene3D" id="2.30.30.760">
    <property type="match status" value="1"/>
</dbReference>
<proteinExistence type="predicted"/>
<evidence type="ECO:0000256" key="3">
    <source>
        <dbReference type="ARBA" id="ARBA00022764"/>
    </source>
</evidence>
<evidence type="ECO:0000256" key="1">
    <source>
        <dbReference type="ARBA" id="ARBA00004418"/>
    </source>
</evidence>
<dbReference type="Proteomes" id="UP001055153">
    <property type="component" value="Unassembled WGS sequence"/>
</dbReference>
<evidence type="ECO:0000313" key="7">
    <source>
        <dbReference type="Proteomes" id="UP001055153"/>
    </source>
</evidence>
<evidence type="ECO:0000259" key="5">
    <source>
        <dbReference type="PROSITE" id="PS50844"/>
    </source>
</evidence>
<dbReference type="Pfam" id="PF13144">
    <property type="entry name" value="ChapFlgA"/>
    <property type="match status" value="1"/>
</dbReference>
<feature type="transmembrane region" description="Helical" evidence="4">
    <location>
        <begin position="27"/>
        <end position="46"/>
    </location>
</feature>
<dbReference type="InterPro" id="IPR039246">
    <property type="entry name" value="Flagellar_FlgA"/>
</dbReference>
<keyword evidence="3" id="KW-0574">Periplasm</keyword>